<sequence>MLLPADDFEEQSLAVVQAFAHVAVVNRYHKKVLDGIIEYPDVPKSLSAGPEIVDCIVQLVDEFEKRCQGAGFQTQVKTMGLTEKGTLDTEQLLSSYADVLDSLFCTINWGRVIAMFAFLRMMVYHLLDHNEPDTIRGLIHCTTSIIEHRLRFFILSKDGWSGILSFKSSGDDVLDVKQTLLRGIGGIASVAGVAAVVGFIASRL</sequence>
<evidence type="ECO:0000313" key="5">
    <source>
        <dbReference type="EMBL" id="VDM05465.1"/>
    </source>
</evidence>
<proteinExistence type="inferred from homology"/>
<protein>
    <submittedName>
        <fullName evidence="7">Apoptosis regulator BAX</fullName>
    </submittedName>
</protein>
<dbReference type="InterPro" id="IPR002475">
    <property type="entry name" value="Bcl2-like"/>
</dbReference>
<feature type="transmembrane region" description="Helical" evidence="3">
    <location>
        <begin position="180"/>
        <end position="201"/>
    </location>
</feature>
<evidence type="ECO:0000256" key="3">
    <source>
        <dbReference type="SAM" id="Phobius"/>
    </source>
</evidence>
<dbReference type="Pfam" id="PF00452">
    <property type="entry name" value="Bcl-2"/>
    <property type="match status" value="1"/>
</dbReference>
<dbReference type="GO" id="GO:0051400">
    <property type="term" value="F:BH domain binding"/>
    <property type="evidence" value="ECO:0007669"/>
    <property type="project" value="TreeGrafter"/>
</dbReference>
<keyword evidence="3" id="KW-1133">Transmembrane helix</keyword>
<organism evidence="7">
    <name type="scientific">Schistocephalus solidus</name>
    <name type="common">Tapeworm</name>
    <dbReference type="NCBI Taxonomy" id="70667"/>
    <lineage>
        <taxon>Eukaryota</taxon>
        <taxon>Metazoa</taxon>
        <taxon>Spiralia</taxon>
        <taxon>Lophotrochozoa</taxon>
        <taxon>Platyhelminthes</taxon>
        <taxon>Cestoda</taxon>
        <taxon>Eucestoda</taxon>
        <taxon>Diphyllobothriidea</taxon>
        <taxon>Diphyllobothriidae</taxon>
        <taxon>Schistocephalus</taxon>
    </lineage>
</organism>
<dbReference type="OrthoDB" id="6021377at2759"/>
<dbReference type="GO" id="GO:0042981">
    <property type="term" value="P:regulation of apoptotic process"/>
    <property type="evidence" value="ECO:0007669"/>
    <property type="project" value="InterPro"/>
</dbReference>
<keyword evidence="2" id="KW-0053">Apoptosis</keyword>
<accession>A0A183TRI1</accession>
<dbReference type="InterPro" id="IPR046371">
    <property type="entry name" value="Bcl-2_BH1-3"/>
</dbReference>
<dbReference type="GO" id="GO:0005741">
    <property type="term" value="C:mitochondrial outer membrane"/>
    <property type="evidence" value="ECO:0007669"/>
    <property type="project" value="TreeGrafter"/>
</dbReference>
<dbReference type="WBParaSite" id="SSLN_0001980301-mRNA-1">
    <property type="protein sequence ID" value="SSLN_0001980301-mRNA-1"/>
    <property type="gene ID" value="SSLN_0001980301"/>
</dbReference>
<evidence type="ECO:0000259" key="4">
    <source>
        <dbReference type="SMART" id="SM00337"/>
    </source>
</evidence>
<keyword evidence="3" id="KW-0812">Transmembrane</keyword>
<dbReference type="PROSITE" id="PS50062">
    <property type="entry name" value="BCL2_FAMILY"/>
    <property type="match status" value="1"/>
</dbReference>
<dbReference type="STRING" id="70667.A0A183TRI1"/>
<dbReference type="Gene3D" id="1.10.437.10">
    <property type="entry name" value="Blc2-like"/>
    <property type="match status" value="1"/>
</dbReference>
<dbReference type="GO" id="GO:0001836">
    <property type="term" value="P:release of cytochrome c from mitochondria"/>
    <property type="evidence" value="ECO:0007669"/>
    <property type="project" value="TreeGrafter"/>
</dbReference>
<dbReference type="PANTHER" id="PTHR11256">
    <property type="entry name" value="BCL-2 RELATED"/>
    <property type="match status" value="1"/>
</dbReference>
<dbReference type="GO" id="GO:0097192">
    <property type="term" value="P:extrinsic apoptotic signaling pathway in absence of ligand"/>
    <property type="evidence" value="ECO:0007669"/>
    <property type="project" value="TreeGrafter"/>
</dbReference>
<dbReference type="SUPFAM" id="SSF56854">
    <property type="entry name" value="Bcl-2 inhibitors of programmed cell death"/>
    <property type="match status" value="1"/>
</dbReference>
<evidence type="ECO:0000313" key="7">
    <source>
        <dbReference type="WBParaSite" id="SSLN_0001980301-mRNA-1"/>
    </source>
</evidence>
<reference evidence="7" key="1">
    <citation type="submission" date="2016-06" db="UniProtKB">
        <authorList>
            <consortium name="WormBaseParasite"/>
        </authorList>
    </citation>
    <scope>IDENTIFICATION</scope>
</reference>
<gene>
    <name evidence="5" type="ORF">SSLN_LOCUS19079</name>
</gene>
<comment type="similarity">
    <text evidence="1">Belongs to the Bcl-2 family.</text>
</comment>
<evidence type="ECO:0000256" key="2">
    <source>
        <dbReference type="ARBA" id="ARBA00022703"/>
    </source>
</evidence>
<dbReference type="PANTHER" id="PTHR11256:SF50">
    <property type="entry name" value="APOPTOSIS REGULATOR CED-9"/>
    <property type="match status" value="1"/>
</dbReference>
<reference evidence="5 6" key="2">
    <citation type="submission" date="2018-11" db="EMBL/GenBank/DDBJ databases">
        <authorList>
            <consortium name="Pathogen Informatics"/>
        </authorList>
    </citation>
    <scope>NUCLEOTIDE SEQUENCE [LARGE SCALE GENOMIC DNA]</scope>
    <source>
        <strain evidence="5 6">NST_G2</strain>
    </source>
</reference>
<feature type="domain" description="Bcl-2 Bcl-2 homology region 1-3" evidence="4">
    <location>
        <begin position="56"/>
        <end position="160"/>
    </location>
</feature>
<keyword evidence="6" id="KW-1185">Reference proteome</keyword>
<dbReference type="InterPro" id="IPR036834">
    <property type="entry name" value="Bcl-2-like_sf"/>
</dbReference>
<name>A0A183TRI1_SCHSO</name>
<keyword evidence="3" id="KW-0472">Membrane</keyword>
<dbReference type="GO" id="GO:0008630">
    <property type="term" value="P:intrinsic apoptotic signaling pathway in response to DNA damage"/>
    <property type="evidence" value="ECO:0007669"/>
    <property type="project" value="TreeGrafter"/>
</dbReference>
<dbReference type="SMART" id="SM00337">
    <property type="entry name" value="BCL"/>
    <property type="match status" value="1"/>
</dbReference>
<dbReference type="AlphaFoldDB" id="A0A183TRI1"/>
<dbReference type="EMBL" id="UYSU01046183">
    <property type="protein sequence ID" value="VDM05465.1"/>
    <property type="molecule type" value="Genomic_DNA"/>
</dbReference>
<dbReference type="InterPro" id="IPR026298">
    <property type="entry name" value="Bcl-2_fam"/>
</dbReference>
<evidence type="ECO:0000313" key="6">
    <source>
        <dbReference type="Proteomes" id="UP000275846"/>
    </source>
</evidence>
<dbReference type="Proteomes" id="UP000275846">
    <property type="component" value="Unassembled WGS sequence"/>
</dbReference>
<evidence type="ECO:0000256" key="1">
    <source>
        <dbReference type="ARBA" id="ARBA00009458"/>
    </source>
</evidence>